<dbReference type="Proteomes" id="UP000005835">
    <property type="component" value="Unassembled WGS sequence"/>
</dbReference>
<protein>
    <recommendedName>
        <fullName evidence="9">Outer membrane protein</fullName>
    </recommendedName>
</protein>
<feature type="signal peptide" evidence="6">
    <location>
        <begin position="1"/>
        <end position="26"/>
    </location>
</feature>
<reference evidence="7 8" key="1">
    <citation type="submission" date="2012-05" db="EMBL/GenBank/DDBJ databases">
        <title>The Genome Sequence of Sutterella wadsworthensis 2_1_59BFAA.</title>
        <authorList>
            <consortium name="The Broad Institute Genome Sequencing Platform"/>
            <person name="Earl A."/>
            <person name="Ward D."/>
            <person name="Feldgarden M."/>
            <person name="Gevers D."/>
            <person name="Daigneault M."/>
            <person name="Strauss J."/>
            <person name="Allen-Vercoe E."/>
            <person name="Walker B."/>
            <person name="Young S.K."/>
            <person name="Zeng Q."/>
            <person name="Gargeya S."/>
            <person name="Fitzgerald M."/>
            <person name="Haas B."/>
            <person name="Abouelleil A."/>
            <person name="Alvarado L."/>
            <person name="Arachchi H.M."/>
            <person name="Berlin A.M."/>
            <person name="Chapman S.B."/>
            <person name="Goldberg J."/>
            <person name="Griggs A."/>
            <person name="Gujja S."/>
            <person name="Hansen M."/>
            <person name="Howarth C."/>
            <person name="Imamovic A."/>
            <person name="Larimer J."/>
            <person name="McCowen C."/>
            <person name="Montmayeur A."/>
            <person name="Murphy C."/>
            <person name="Neiman D."/>
            <person name="Pearson M."/>
            <person name="Priest M."/>
            <person name="Roberts A."/>
            <person name="Saif S."/>
            <person name="Shea T."/>
            <person name="Sisk P."/>
            <person name="Sykes S."/>
            <person name="Wortman J."/>
            <person name="Nusbaum C."/>
            <person name="Birren B."/>
        </authorList>
    </citation>
    <scope>NUCLEOTIDE SEQUENCE [LARGE SCALE GENOMIC DNA]</scope>
    <source>
        <strain evidence="7 8">2_1_59BFAA</strain>
    </source>
</reference>
<dbReference type="PANTHER" id="PTHR38776:SF1">
    <property type="entry name" value="MLTA-INTERACTING PROTEIN-RELATED"/>
    <property type="match status" value="1"/>
</dbReference>
<keyword evidence="3 6" id="KW-0732">Signal</keyword>
<evidence type="ECO:0000256" key="5">
    <source>
        <dbReference type="ARBA" id="ARBA00023237"/>
    </source>
</evidence>
<dbReference type="eggNOG" id="COG3713">
    <property type="taxonomic scope" value="Bacteria"/>
</dbReference>
<evidence type="ECO:0000256" key="6">
    <source>
        <dbReference type="SAM" id="SignalP"/>
    </source>
</evidence>
<dbReference type="EMBL" id="ADMG01000034">
    <property type="protein sequence ID" value="EKB30934.1"/>
    <property type="molecule type" value="Genomic_DNA"/>
</dbReference>
<dbReference type="AlphaFoldDB" id="K1KGU3"/>
<dbReference type="InterPro" id="IPR010583">
    <property type="entry name" value="MipA"/>
</dbReference>
<organism evidence="7 8">
    <name type="scientific">Sutterella wadsworthensis 2_1_59BFAA</name>
    <dbReference type="NCBI Taxonomy" id="742823"/>
    <lineage>
        <taxon>Bacteria</taxon>
        <taxon>Pseudomonadati</taxon>
        <taxon>Pseudomonadota</taxon>
        <taxon>Betaproteobacteria</taxon>
        <taxon>Burkholderiales</taxon>
        <taxon>Sutterellaceae</taxon>
        <taxon>Sutterella</taxon>
    </lineage>
</organism>
<evidence type="ECO:0000313" key="8">
    <source>
        <dbReference type="Proteomes" id="UP000005835"/>
    </source>
</evidence>
<proteinExistence type="inferred from homology"/>
<dbReference type="Pfam" id="PF06629">
    <property type="entry name" value="MipA"/>
    <property type="match status" value="1"/>
</dbReference>
<dbReference type="OrthoDB" id="8585044at2"/>
<evidence type="ECO:0000256" key="1">
    <source>
        <dbReference type="ARBA" id="ARBA00004442"/>
    </source>
</evidence>
<comment type="subcellular location">
    <subcellularLocation>
        <location evidence="1">Cell outer membrane</location>
    </subcellularLocation>
</comment>
<keyword evidence="5" id="KW-0998">Cell outer membrane</keyword>
<evidence type="ECO:0000256" key="3">
    <source>
        <dbReference type="ARBA" id="ARBA00022729"/>
    </source>
</evidence>
<dbReference type="PANTHER" id="PTHR38776">
    <property type="entry name" value="MLTA-INTERACTING PROTEIN-RELATED"/>
    <property type="match status" value="1"/>
</dbReference>
<gene>
    <name evidence="7" type="ORF">HMPREF9465_01448</name>
</gene>
<sequence length="252" mass="27297">MKLASKFKTATVLGAVCAAFAVPAHAEFTGSAGLGVHVWDGGYRDTDAQVWPIPAVDVETDHFYFKGLEAGGFLVKTDAHRLMLGVSYMGLGFDAGDSDDARMKKLDDRDGSFFANVTYAWRSQLGQITASIGADISGKSEGFMSDVSWMKRFDVAGFGVTPQVGVLFTSEKFNDYYYGISHAESKRSGLDAYSADAGVSPYFRLIGDYRISEKFSVYAEGTVRSLSKEIKDSPMVDGDIAYGFGAGVSYHF</sequence>
<evidence type="ECO:0000256" key="2">
    <source>
        <dbReference type="ARBA" id="ARBA00005722"/>
    </source>
</evidence>
<comment type="caution">
    <text evidence="7">The sequence shown here is derived from an EMBL/GenBank/DDBJ whole genome shotgun (WGS) entry which is preliminary data.</text>
</comment>
<keyword evidence="4" id="KW-0472">Membrane</keyword>
<evidence type="ECO:0000313" key="7">
    <source>
        <dbReference type="EMBL" id="EKB30934.1"/>
    </source>
</evidence>
<evidence type="ECO:0000256" key="4">
    <source>
        <dbReference type="ARBA" id="ARBA00023136"/>
    </source>
</evidence>
<dbReference type="RefSeq" id="WP_005435548.1">
    <property type="nucleotide sequence ID" value="NZ_JH815516.1"/>
</dbReference>
<dbReference type="GO" id="GO:0009252">
    <property type="term" value="P:peptidoglycan biosynthetic process"/>
    <property type="evidence" value="ECO:0007669"/>
    <property type="project" value="TreeGrafter"/>
</dbReference>
<evidence type="ECO:0008006" key="9">
    <source>
        <dbReference type="Google" id="ProtNLM"/>
    </source>
</evidence>
<dbReference type="HOGENOM" id="CLU_063465_3_0_4"/>
<dbReference type="STRING" id="742823.HMPREF9465_01448"/>
<dbReference type="GO" id="GO:0009279">
    <property type="term" value="C:cell outer membrane"/>
    <property type="evidence" value="ECO:0007669"/>
    <property type="project" value="UniProtKB-SubCell"/>
</dbReference>
<keyword evidence="8" id="KW-1185">Reference proteome</keyword>
<feature type="chain" id="PRO_5003846800" description="Outer membrane protein" evidence="6">
    <location>
        <begin position="27"/>
        <end position="252"/>
    </location>
</feature>
<comment type="similarity">
    <text evidence="2">Belongs to the MipA/OmpV family.</text>
</comment>
<accession>K1KGU3</accession>
<name>K1KGU3_9BURK</name>
<dbReference type="PATRIC" id="fig|742823.3.peg.1441"/>